<dbReference type="PRINTS" id="PR00080">
    <property type="entry name" value="SDRFAMILY"/>
</dbReference>
<comment type="caution">
    <text evidence="3">The sequence shown here is derived from an EMBL/GenBank/DDBJ whole genome shotgun (WGS) entry which is preliminary data.</text>
</comment>
<keyword evidence="1" id="KW-0560">Oxidoreductase</keyword>
<evidence type="ECO:0000256" key="1">
    <source>
        <dbReference type="ARBA" id="ARBA00023002"/>
    </source>
</evidence>
<evidence type="ECO:0008006" key="4">
    <source>
        <dbReference type="Google" id="ProtNLM"/>
    </source>
</evidence>
<dbReference type="SUPFAM" id="SSF51735">
    <property type="entry name" value="NAD(P)-binding Rossmann-fold domains"/>
    <property type="match status" value="1"/>
</dbReference>
<gene>
    <name evidence="3" type="ORF">JR316_011541</name>
</gene>
<comment type="similarity">
    <text evidence="2">Belongs to the short-chain dehydrogenases/reductases (SDR) family.</text>
</comment>
<accession>A0A8H7XNA4</accession>
<dbReference type="InterPro" id="IPR036291">
    <property type="entry name" value="NAD(P)-bd_dom_sf"/>
</dbReference>
<dbReference type="AlphaFoldDB" id="A0A8H7XNA4"/>
<dbReference type="InterPro" id="IPR002347">
    <property type="entry name" value="SDR_fam"/>
</dbReference>
<organism evidence="3">
    <name type="scientific">Psilocybe cubensis</name>
    <name type="common">Psychedelic mushroom</name>
    <name type="synonym">Stropharia cubensis</name>
    <dbReference type="NCBI Taxonomy" id="181762"/>
    <lineage>
        <taxon>Eukaryota</taxon>
        <taxon>Fungi</taxon>
        <taxon>Dikarya</taxon>
        <taxon>Basidiomycota</taxon>
        <taxon>Agaricomycotina</taxon>
        <taxon>Agaricomycetes</taxon>
        <taxon>Agaricomycetidae</taxon>
        <taxon>Agaricales</taxon>
        <taxon>Agaricineae</taxon>
        <taxon>Strophariaceae</taxon>
        <taxon>Psilocybe</taxon>
    </lineage>
</organism>
<dbReference type="Pfam" id="PF00106">
    <property type="entry name" value="adh_short"/>
    <property type="match status" value="1"/>
</dbReference>
<evidence type="ECO:0000256" key="2">
    <source>
        <dbReference type="RuleBase" id="RU000363"/>
    </source>
</evidence>
<dbReference type="Gene3D" id="3.40.50.720">
    <property type="entry name" value="NAD(P)-binding Rossmann-like Domain"/>
    <property type="match status" value="1"/>
</dbReference>
<dbReference type="PANTHER" id="PTHR43157:SF31">
    <property type="entry name" value="PHOSPHATIDYLINOSITOL-GLYCAN BIOSYNTHESIS CLASS F PROTEIN"/>
    <property type="match status" value="1"/>
</dbReference>
<sequence length="313" mass="34438">MLFSKKFDPKTDLNDLSGKVALITGANCATVKHLAVKGAKVYLGSRSEEKGIEAVQKLTDEGIAAGQVIALQCDIGTPASARQAAENFLKLENRLDILVNNAGCTYDTTDKTAANGITEMSMTNHFGTFQFTKSLLPLLIKTSEETNSDVRIVNVSSEIHRRGLGSKPFVDFSTIEPFKETYANDMVPWMSRYIVSKLAMVTFSNALQRKLSSTSIICMSIHPGTVNTTFHTHFNYPRLTNFIASIFFKGPEEGAYNSALAAASPIVRQCADKYKGAYLYPVGRIISPAPATMSTQVQDDLWETTEKYLREHP</sequence>
<dbReference type="PRINTS" id="PR00081">
    <property type="entry name" value="GDHRDH"/>
</dbReference>
<dbReference type="PANTHER" id="PTHR43157">
    <property type="entry name" value="PHOSPHATIDYLINOSITOL-GLYCAN BIOSYNTHESIS CLASS F PROTEIN-RELATED"/>
    <property type="match status" value="1"/>
</dbReference>
<name>A0A8H7XNA4_PSICU</name>
<protein>
    <recommendedName>
        <fullName evidence="4">NAD(P)-binding protein</fullName>
    </recommendedName>
</protein>
<evidence type="ECO:0000313" key="3">
    <source>
        <dbReference type="EMBL" id="KAG5163752.1"/>
    </source>
</evidence>
<dbReference type="GO" id="GO:0016491">
    <property type="term" value="F:oxidoreductase activity"/>
    <property type="evidence" value="ECO:0007669"/>
    <property type="project" value="UniProtKB-KW"/>
</dbReference>
<proteinExistence type="inferred from homology"/>
<reference evidence="3" key="1">
    <citation type="submission" date="2021-02" db="EMBL/GenBank/DDBJ databases">
        <title>Psilocybe cubensis genome.</title>
        <authorList>
            <person name="Mckernan K.J."/>
            <person name="Crawford S."/>
            <person name="Trippe A."/>
            <person name="Kane L.T."/>
            <person name="Mclaughlin S."/>
        </authorList>
    </citation>
    <scope>NUCLEOTIDE SEQUENCE [LARGE SCALE GENOMIC DNA]</scope>
    <source>
        <strain evidence="3">MGC-MH-2018</strain>
    </source>
</reference>
<dbReference type="EMBL" id="JAFIQS010000014">
    <property type="protein sequence ID" value="KAG5163752.1"/>
    <property type="molecule type" value="Genomic_DNA"/>
</dbReference>